<sequence>MNRPTQSRNASPVRTLVAALALGLAAPLAFAGQSASTQAAATQARGDIIDTAVAAGQFNTLAAALTAAGLVDTLKGNGPFTVFAPTDAAFAALPAGTVEHLLKPENKDQLIAILTYHVVPGRYPAARVITLDEATTVQGGAVAIDATGGAVKVDGANVVTADVAASNGVIHVIDKVLMPGS</sequence>
<name>A0A853JBS0_9GAMM</name>
<reference evidence="3 4" key="1">
    <citation type="submission" date="2020-07" db="EMBL/GenBank/DDBJ databases">
        <title>Luteimonas sp. SJ-92.</title>
        <authorList>
            <person name="Huang X.-X."/>
            <person name="Xu L."/>
            <person name="Sun J.-Q."/>
        </authorList>
    </citation>
    <scope>NUCLEOTIDE SEQUENCE [LARGE SCALE GENOMIC DNA]</scope>
    <source>
        <strain evidence="3 4">SJ-92</strain>
    </source>
</reference>
<dbReference type="PANTHER" id="PTHR10900">
    <property type="entry name" value="PERIOSTIN-RELATED"/>
    <property type="match status" value="1"/>
</dbReference>
<dbReference type="InterPro" id="IPR050904">
    <property type="entry name" value="Adhesion/Biosynth-related"/>
</dbReference>
<comment type="caution">
    <text evidence="3">The sequence shown here is derived from an EMBL/GenBank/DDBJ whole genome shotgun (WGS) entry which is preliminary data.</text>
</comment>
<dbReference type="PROSITE" id="PS50213">
    <property type="entry name" value="FAS1"/>
    <property type="match status" value="1"/>
</dbReference>
<dbReference type="Gene3D" id="2.30.180.10">
    <property type="entry name" value="FAS1 domain"/>
    <property type="match status" value="1"/>
</dbReference>
<dbReference type="AlphaFoldDB" id="A0A853JBS0"/>
<feature type="domain" description="FAS1" evidence="2">
    <location>
        <begin position="45"/>
        <end position="177"/>
    </location>
</feature>
<proteinExistence type="predicted"/>
<dbReference type="FunFam" id="2.30.180.10:FF:000019">
    <property type="entry name" value="Cell surface lipoprotein"/>
    <property type="match status" value="1"/>
</dbReference>
<dbReference type="InterPro" id="IPR000782">
    <property type="entry name" value="FAS1_domain"/>
</dbReference>
<dbReference type="Proteomes" id="UP000578091">
    <property type="component" value="Unassembled WGS sequence"/>
</dbReference>
<organism evidence="3 4">
    <name type="scientific">Luteimonas salinisoli</name>
    <dbReference type="NCBI Taxonomy" id="2752307"/>
    <lineage>
        <taxon>Bacteria</taxon>
        <taxon>Pseudomonadati</taxon>
        <taxon>Pseudomonadota</taxon>
        <taxon>Gammaproteobacteria</taxon>
        <taxon>Lysobacterales</taxon>
        <taxon>Lysobacteraceae</taxon>
        <taxon>Luteimonas</taxon>
    </lineage>
</organism>
<feature type="signal peptide" evidence="1">
    <location>
        <begin position="1"/>
        <end position="31"/>
    </location>
</feature>
<dbReference type="SUPFAM" id="SSF82153">
    <property type="entry name" value="FAS1 domain"/>
    <property type="match status" value="1"/>
</dbReference>
<dbReference type="SMART" id="SM00554">
    <property type="entry name" value="FAS1"/>
    <property type="match status" value="1"/>
</dbReference>
<keyword evidence="1" id="KW-0732">Signal</keyword>
<evidence type="ECO:0000256" key="1">
    <source>
        <dbReference type="SAM" id="SignalP"/>
    </source>
</evidence>
<protein>
    <submittedName>
        <fullName evidence="3">Fasciclin domain-containing protein</fullName>
    </submittedName>
</protein>
<evidence type="ECO:0000259" key="2">
    <source>
        <dbReference type="PROSITE" id="PS50213"/>
    </source>
</evidence>
<dbReference type="PANTHER" id="PTHR10900:SF77">
    <property type="entry name" value="FI19380P1"/>
    <property type="match status" value="1"/>
</dbReference>
<dbReference type="InterPro" id="IPR036378">
    <property type="entry name" value="FAS1_dom_sf"/>
</dbReference>
<evidence type="ECO:0000313" key="4">
    <source>
        <dbReference type="Proteomes" id="UP000578091"/>
    </source>
</evidence>
<dbReference type="RefSeq" id="WP_180678004.1">
    <property type="nucleotide sequence ID" value="NZ_JACCKA010000049.1"/>
</dbReference>
<accession>A0A853JBS0</accession>
<dbReference type="GO" id="GO:0005615">
    <property type="term" value="C:extracellular space"/>
    <property type="evidence" value="ECO:0007669"/>
    <property type="project" value="TreeGrafter"/>
</dbReference>
<evidence type="ECO:0000313" key="3">
    <source>
        <dbReference type="EMBL" id="NZA26212.1"/>
    </source>
</evidence>
<gene>
    <name evidence="3" type="ORF">H0E84_07415</name>
</gene>
<dbReference type="EMBL" id="JACCKA010000049">
    <property type="protein sequence ID" value="NZA26212.1"/>
    <property type="molecule type" value="Genomic_DNA"/>
</dbReference>
<keyword evidence="4" id="KW-1185">Reference proteome</keyword>
<dbReference type="Pfam" id="PF02469">
    <property type="entry name" value="Fasciclin"/>
    <property type="match status" value="1"/>
</dbReference>
<feature type="chain" id="PRO_5032424357" evidence="1">
    <location>
        <begin position="32"/>
        <end position="181"/>
    </location>
</feature>